<keyword evidence="4" id="KW-1185">Reference proteome</keyword>
<keyword evidence="2" id="KW-1133">Transmembrane helix</keyword>
<feature type="region of interest" description="Disordered" evidence="1">
    <location>
        <begin position="21"/>
        <end position="171"/>
    </location>
</feature>
<protein>
    <recommendedName>
        <fullName evidence="5">DUF308 domain-containing protein</fullName>
    </recommendedName>
</protein>
<keyword evidence="2" id="KW-0472">Membrane</keyword>
<evidence type="ECO:0000256" key="1">
    <source>
        <dbReference type="SAM" id="MobiDB-lite"/>
    </source>
</evidence>
<keyword evidence="2" id="KW-0812">Transmembrane</keyword>
<evidence type="ECO:0000313" key="4">
    <source>
        <dbReference type="Proteomes" id="UP001500909"/>
    </source>
</evidence>
<sequence>MGERDPRDPLDEDAAWAEIVASYGEEPAFPAPEDRPSAPMSGDADRPVTELDLEKGLANWEKELGLDKGPVEKPDGPLSTEPEKGSGAGLEAAAETRPGAEEAAGDAPPAERPENGAGDRPGGGSGDRPGSFVVFAPGVGPRDWSAAEPSDEDFDEDDEGHFTPPEPPPLPQADVTTKFAWIALLGGPLLLILVMVFQQPVTWWITTLGIGGFLGGFATLVARMKSDDDDEPRPGGGAVV</sequence>
<dbReference type="Proteomes" id="UP001500909">
    <property type="component" value="Unassembled WGS sequence"/>
</dbReference>
<accession>A0ABN1BMN5</accession>
<dbReference type="RefSeq" id="WP_346100314.1">
    <property type="nucleotide sequence ID" value="NZ_BAAABY010000064.1"/>
</dbReference>
<evidence type="ECO:0000256" key="2">
    <source>
        <dbReference type="SAM" id="Phobius"/>
    </source>
</evidence>
<proteinExistence type="predicted"/>
<evidence type="ECO:0008006" key="5">
    <source>
        <dbReference type="Google" id="ProtNLM"/>
    </source>
</evidence>
<feature type="transmembrane region" description="Helical" evidence="2">
    <location>
        <begin position="203"/>
        <end position="222"/>
    </location>
</feature>
<gene>
    <name evidence="3" type="ORF">GCM10010361_76970</name>
</gene>
<evidence type="ECO:0000313" key="3">
    <source>
        <dbReference type="EMBL" id="GAA0499988.1"/>
    </source>
</evidence>
<feature type="compositionally biased region" description="Acidic residues" evidence="1">
    <location>
        <begin position="149"/>
        <end position="159"/>
    </location>
</feature>
<feature type="transmembrane region" description="Helical" evidence="2">
    <location>
        <begin position="179"/>
        <end position="197"/>
    </location>
</feature>
<reference evidence="3 4" key="1">
    <citation type="journal article" date="2019" name="Int. J. Syst. Evol. Microbiol.">
        <title>The Global Catalogue of Microorganisms (GCM) 10K type strain sequencing project: providing services to taxonomists for standard genome sequencing and annotation.</title>
        <authorList>
            <consortium name="The Broad Institute Genomics Platform"/>
            <consortium name="The Broad Institute Genome Sequencing Center for Infectious Disease"/>
            <person name="Wu L."/>
            <person name="Ma J."/>
        </authorList>
    </citation>
    <scope>NUCLEOTIDE SEQUENCE [LARGE SCALE GENOMIC DNA]</scope>
    <source>
        <strain evidence="3 4">JCM 4805</strain>
    </source>
</reference>
<organism evidence="3 4">
    <name type="scientific">Streptomyces olivaceiscleroticus</name>
    <dbReference type="NCBI Taxonomy" id="68245"/>
    <lineage>
        <taxon>Bacteria</taxon>
        <taxon>Bacillati</taxon>
        <taxon>Actinomycetota</taxon>
        <taxon>Actinomycetes</taxon>
        <taxon>Kitasatosporales</taxon>
        <taxon>Streptomycetaceae</taxon>
        <taxon>Streptomyces</taxon>
    </lineage>
</organism>
<dbReference type="EMBL" id="BAAABY010000064">
    <property type="protein sequence ID" value="GAA0499988.1"/>
    <property type="molecule type" value="Genomic_DNA"/>
</dbReference>
<name>A0ABN1BMN5_9ACTN</name>
<comment type="caution">
    <text evidence="3">The sequence shown here is derived from an EMBL/GenBank/DDBJ whole genome shotgun (WGS) entry which is preliminary data.</text>
</comment>
<feature type="compositionally biased region" description="Basic and acidic residues" evidence="1">
    <location>
        <begin position="43"/>
        <end position="75"/>
    </location>
</feature>